<sequence length="530" mass="58618">MTRKLNSDQLGNKGESRFPELCTDADLIPNKSSWDRKGWDYVVDWKFNGSSPLDSRPTPLSCLVQLKTVWTGAKSVKLRLSSLEHLAKDLKPTFLFVLEVDDALDFVGARLAHLEGELLAHVLEALRKASFEGKAPNKIDLHLQLERWFEAIPATGMAARAAFEQAIGQDMGAYAITKQRQLKELGFSKDRLTMTTSFEVEDEDAVFDAFLGLRTISNVSVKMQETRFGLALPLPGTGAIEDGELEITPQPFDRCEVSGRDTGDGREFRFQGDVYGLPAPMLAAGRFRFLVRTPMFRLHIGGTVGDRTSMKISLNLETERIAKLKVSAAEWARLHGFLVALGRNRLELTVRIGKSKPPIVSTVTTQIDPETVGQWAAGERITAAADRALAAAGWPATKLSLQGLVQASKELNVLDALINRPESLSPMNFIMAPKPGGPTIAWGRPEETLYFNLIDLGNHLLAYVATIDLVPEPDGARIRWTGSNYRFRDVARIKATEAAYKRFIADTQRRTGIQGYFAKGTVEEDEADEA</sequence>
<name>A0ABV7UZ47_9SPHN</name>
<evidence type="ECO:0008006" key="3">
    <source>
        <dbReference type="Google" id="ProtNLM"/>
    </source>
</evidence>
<reference evidence="2" key="1">
    <citation type="journal article" date="2019" name="Int. J. Syst. Evol. Microbiol.">
        <title>The Global Catalogue of Microorganisms (GCM) 10K type strain sequencing project: providing services to taxonomists for standard genome sequencing and annotation.</title>
        <authorList>
            <consortium name="The Broad Institute Genomics Platform"/>
            <consortium name="The Broad Institute Genome Sequencing Center for Infectious Disease"/>
            <person name="Wu L."/>
            <person name="Ma J."/>
        </authorList>
    </citation>
    <scope>NUCLEOTIDE SEQUENCE [LARGE SCALE GENOMIC DNA]</scope>
    <source>
        <strain evidence="2">KCTC 42224</strain>
    </source>
</reference>
<protein>
    <recommendedName>
        <fullName evidence="3">DUF4365 domain-containing protein</fullName>
    </recommendedName>
</protein>
<dbReference type="EMBL" id="JBHRYE010000003">
    <property type="protein sequence ID" value="MFC3670174.1"/>
    <property type="molecule type" value="Genomic_DNA"/>
</dbReference>
<proteinExistence type="predicted"/>
<organism evidence="1 2">
    <name type="scientific">Novosphingobium pokkalii</name>
    <dbReference type="NCBI Taxonomy" id="1770194"/>
    <lineage>
        <taxon>Bacteria</taxon>
        <taxon>Pseudomonadati</taxon>
        <taxon>Pseudomonadota</taxon>
        <taxon>Alphaproteobacteria</taxon>
        <taxon>Sphingomonadales</taxon>
        <taxon>Sphingomonadaceae</taxon>
        <taxon>Novosphingobium</taxon>
    </lineage>
</organism>
<accession>A0ABV7UZ47</accession>
<dbReference type="Proteomes" id="UP001595683">
    <property type="component" value="Unassembled WGS sequence"/>
</dbReference>
<gene>
    <name evidence="1" type="ORF">ACFOOT_01930</name>
</gene>
<evidence type="ECO:0000313" key="2">
    <source>
        <dbReference type="Proteomes" id="UP001595683"/>
    </source>
</evidence>
<evidence type="ECO:0000313" key="1">
    <source>
        <dbReference type="EMBL" id="MFC3670174.1"/>
    </source>
</evidence>
<dbReference type="RefSeq" id="WP_191325026.1">
    <property type="nucleotide sequence ID" value="NZ_JBHRYE010000003.1"/>
</dbReference>
<keyword evidence="2" id="KW-1185">Reference proteome</keyword>
<comment type="caution">
    <text evidence="1">The sequence shown here is derived from an EMBL/GenBank/DDBJ whole genome shotgun (WGS) entry which is preliminary data.</text>
</comment>